<dbReference type="GO" id="GO:0008270">
    <property type="term" value="F:zinc ion binding"/>
    <property type="evidence" value="ECO:0007669"/>
    <property type="project" value="UniProtKB-KW"/>
</dbReference>
<keyword evidence="1" id="KW-0863">Zinc-finger</keyword>
<name>A0A9R0SNM3_TRITD</name>
<dbReference type="AlphaFoldDB" id="A0A9R0SNM3"/>
<proteinExistence type="predicted"/>
<organism evidence="4 5">
    <name type="scientific">Triticum turgidum subsp. durum</name>
    <name type="common">Durum wheat</name>
    <name type="synonym">Triticum durum</name>
    <dbReference type="NCBI Taxonomy" id="4567"/>
    <lineage>
        <taxon>Eukaryota</taxon>
        <taxon>Viridiplantae</taxon>
        <taxon>Streptophyta</taxon>
        <taxon>Embryophyta</taxon>
        <taxon>Tracheophyta</taxon>
        <taxon>Spermatophyta</taxon>
        <taxon>Magnoliopsida</taxon>
        <taxon>Liliopsida</taxon>
        <taxon>Poales</taxon>
        <taxon>Poaceae</taxon>
        <taxon>BOP clade</taxon>
        <taxon>Pooideae</taxon>
        <taxon>Triticodae</taxon>
        <taxon>Triticeae</taxon>
        <taxon>Triticinae</taxon>
        <taxon>Triticum</taxon>
    </lineage>
</organism>
<dbReference type="Proteomes" id="UP000324705">
    <property type="component" value="Chromosome 4A"/>
</dbReference>
<dbReference type="Gramene" id="TRITD4Av1G236560.2">
    <property type="protein sequence ID" value="TRITD4Av1G236560.2"/>
    <property type="gene ID" value="TRITD4Av1G236560"/>
</dbReference>
<keyword evidence="5" id="KW-1185">Reference proteome</keyword>
<feature type="compositionally biased region" description="Basic and acidic residues" evidence="2">
    <location>
        <begin position="213"/>
        <end position="226"/>
    </location>
</feature>
<feature type="compositionally biased region" description="Polar residues" evidence="2">
    <location>
        <begin position="192"/>
        <end position="202"/>
    </location>
</feature>
<evidence type="ECO:0000256" key="2">
    <source>
        <dbReference type="SAM" id="MobiDB-lite"/>
    </source>
</evidence>
<dbReference type="PANTHER" id="PTHR47482:SF5">
    <property type="entry name" value="FAR1 DOMAIN-CONTAINING PROTEIN"/>
    <property type="match status" value="1"/>
</dbReference>
<dbReference type="PROSITE" id="PS50966">
    <property type="entry name" value="ZF_SWIM"/>
    <property type="match status" value="1"/>
</dbReference>
<keyword evidence="1" id="KW-0862">Zinc</keyword>
<evidence type="ECO:0000313" key="4">
    <source>
        <dbReference type="EMBL" id="VAH98378.1"/>
    </source>
</evidence>
<accession>A0A9R0SNM3</accession>
<dbReference type="InterPro" id="IPR007527">
    <property type="entry name" value="Znf_SWIM"/>
</dbReference>
<feature type="domain" description="SWIM-type" evidence="3">
    <location>
        <begin position="44"/>
        <end position="80"/>
    </location>
</feature>
<evidence type="ECO:0000256" key="1">
    <source>
        <dbReference type="PROSITE-ProRule" id="PRU00325"/>
    </source>
</evidence>
<protein>
    <recommendedName>
        <fullName evidence="3">SWIM-type domain-containing protein</fullName>
    </recommendedName>
</protein>
<keyword evidence="1" id="KW-0479">Metal-binding</keyword>
<reference evidence="4 5" key="1">
    <citation type="submission" date="2017-09" db="EMBL/GenBank/DDBJ databases">
        <authorList>
            <consortium name="International Durum Wheat Genome Sequencing Consortium (IDWGSC)"/>
            <person name="Milanesi L."/>
        </authorList>
    </citation>
    <scope>NUCLEOTIDE SEQUENCE [LARGE SCALE GENOMIC DNA]</scope>
    <source>
        <strain evidence="5">cv. Svevo</strain>
    </source>
</reference>
<evidence type="ECO:0000313" key="5">
    <source>
        <dbReference type="Proteomes" id="UP000324705"/>
    </source>
</evidence>
<evidence type="ECO:0000259" key="3">
    <source>
        <dbReference type="PROSITE" id="PS50966"/>
    </source>
</evidence>
<dbReference type="EMBL" id="LT934117">
    <property type="protein sequence ID" value="VAH98378.1"/>
    <property type="molecule type" value="Genomic_DNA"/>
</dbReference>
<dbReference type="PANTHER" id="PTHR47482">
    <property type="entry name" value="OS11G0632001 PROTEIN"/>
    <property type="match status" value="1"/>
</dbReference>
<feature type="region of interest" description="Disordered" evidence="2">
    <location>
        <begin position="192"/>
        <end position="249"/>
    </location>
</feature>
<gene>
    <name evidence="4" type="ORF">TRITD_4Av1G236560</name>
</gene>
<sequence>MFEQFGHILYECSAYQVDNLEKGKLYLAIHIEAARREKWCGVSYKVTILEGGDEFDCECEQFAHMGLLCSHVLKKHIVKRWTRDARDILPAHLTQYQRDNAHKNPSSFRHFNMYMHAMELVRMDDASVEAYEKFMTLIKNCMVQMEPFAEIRDGLGLEDRVGQHGDVVNQLTAHTTVVAASGGAGMGTLNDDATSANESGNRLTGLLAPKKRKEVERSTNSREKAPYEGPANGQGSAAHVGSRGTRGLPARTGVMRRSLFANQRGAKVVELKVIGETTATKWVICG</sequence>